<dbReference type="Proteomes" id="UP000887013">
    <property type="component" value="Unassembled WGS sequence"/>
</dbReference>
<feature type="region of interest" description="Disordered" evidence="1">
    <location>
        <begin position="202"/>
        <end position="229"/>
    </location>
</feature>
<keyword evidence="3" id="KW-1185">Reference proteome</keyword>
<dbReference type="EMBL" id="BMAW01071878">
    <property type="protein sequence ID" value="GFT80172.1"/>
    <property type="molecule type" value="Genomic_DNA"/>
</dbReference>
<protein>
    <submittedName>
        <fullName evidence="2">Uncharacterized protein</fullName>
    </submittedName>
</protein>
<evidence type="ECO:0000313" key="3">
    <source>
        <dbReference type="Proteomes" id="UP000887013"/>
    </source>
</evidence>
<dbReference type="OrthoDB" id="7698997at2759"/>
<name>A0A8X6PTP6_NEPPI</name>
<accession>A0A8X6PTP6</accession>
<gene>
    <name evidence="2" type="ORF">NPIL_396961</name>
</gene>
<sequence length="320" mass="36650">MHNITSESIPKLSRDNNPVIFEVNLLDFSSPTQDIIQITNWNSFQNHLSSSITGNPKINSIQEIETTIEEFNSHISTFISTSSKVKELPRFPYTIPPFLLQKYKRKEQNKRKLARNHGTLNRTQKEIQNEMLKIKNANWGTKKITPHHHQQNTRLHAKSYIPPYSMEIPTGDQADNLQKRAGDIPIPTKPENGSANYIALPKPSSHTEHPSSHVTHHLMRSRSQPKRVSLPPPFQTPVSWCCLRHFSFLRSAENQCSIARSAPFSTPLPIQFLPPNPDARRDRFFSRLCAAHHDIIPSRCLFPPLSHSQFLLRALAQLVF</sequence>
<proteinExistence type="predicted"/>
<comment type="caution">
    <text evidence="2">The sequence shown here is derived from an EMBL/GenBank/DDBJ whole genome shotgun (WGS) entry which is preliminary data.</text>
</comment>
<reference evidence="2" key="1">
    <citation type="submission" date="2020-08" db="EMBL/GenBank/DDBJ databases">
        <title>Multicomponent nature underlies the extraordinary mechanical properties of spider dragline silk.</title>
        <authorList>
            <person name="Kono N."/>
            <person name="Nakamura H."/>
            <person name="Mori M."/>
            <person name="Yoshida Y."/>
            <person name="Ohtoshi R."/>
            <person name="Malay A.D."/>
            <person name="Moran D.A.P."/>
            <person name="Tomita M."/>
            <person name="Numata K."/>
            <person name="Arakawa K."/>
        </authorList>
    </citation>
    <scope>NUCLEOTIDE SEQUENCE</scope>
</reference>
<evidence type="ECO:0000256" key="1">
    <source>
        <dbReference type="SAM" id="MobiDB-lite"/>
    </source>
</evidence>
<evidence type="ECO:0000313" key="2">
    <source>
        <dbReference type="EMBL" id="GFT80172.1"/>
    </source>
</evidence>
<dbReference type="AlphaFoldDB" id="A0A8X6PTP6"/>
<organism evidence="2 3">
    <name type="scientific">Nephila pilipes</name>
    <name type="common">Giant wood spider</name>
    <name type="synonym">Nephila maculata</name>
    <dbReference type="NCBI Taxonomy" id="299642"/>
    <lineage>
        <taxon>Eukaryota</taxon>
        <taxon>Metazoa</taxon>
        <taxon>Ecdysozoa</taxon>
        <taxon>Arthropoda</taxon>
        <taxon>Chelicerata</taxon>
        <taxon>Arachnida</taxon>
        <taxon>Araneae</taxon>
        <taxon>Araneomorphae</taxon>
        <taxon>Entelegynae</taxon>
        <taxon>Araneoidea</taxon>
        <taxon>Nephilidae</taxon>
        <taxon>Nephila</taxon>
    </lineage>
</organism>
<feature type="compositionally biased region" description="Basic residues" evidence="1">
    <location>
        <begin position="214"/>
        <end position="225"/>
    </location>
</feature>